<dbReference type="Proteomes" id="UP000011115">
    <property type="component" value="Unassembled WGS sequence"/>
</dbReference>
<dbReference type="HOGENOM" id="CLU_3091114_0_0_1"/>
<dbReference type="OrthoDB" id="666604at2759"/>
<evidence type="ECO:0000313" key="1">
    <source>
        <dbReference type="EnsemblPlants" id="PGSC0003DMT400079431"/>
    </source>
</evidence>
<reference evidence="2" key="1">
    <citation type="journal article" date="2011" name="Nature">
        <title>Genome sequence and analysis of the tuber crop potato.</title>
        <authorList>
            <consortium name="The Potato Genome Sequencing Consortium"/>
        </authorList>
    </citation>
    <scope>NUCLEOTIDE SEQUENCE [LARGE SCALE GENOMIC DNA]</scope>
    <source>
        <strain evidence="2">cv. DM1-3 516 R44</strain>
    </source>
</reference>
<keyword evidence="2" id="KW-1185">Reference proteome</keyword>
<protein>
    <submittedName>
        <fullName evidence="1">Glycosyl hydrolase family 17 protein</fullName>
    </submittedName>
</protein>
<proteinExistence type="predicted"/>
<dbReference type="EnsemblPlants" id="PGSC0003DMT400079431">
    <property type="protein sequence ID" value="PGSC0003DMT400079431"/>
    <property type="gene ID" value="PGSC0003DMG402030921"/>
</dbReference>
<name>M1D1U6_SOLTU</name>
<sequence>MDIMLFLVSPRLLVPELELWKYWEFKLKGIICQPQQSQLQYRFCCRGYDNIF</sequence>
<dbReference type="Gramene" id="PGSC0003DMT400079431">
    <property type="protein sequence ID" value="PGSC0003DMT400079431"/>
    <property type="gene ID" value="PGSC0003DMG402030921"/>
</dbReference>
<dbReference type="AlphaFoldDB" id="M1D1U6"/>
<reference evidence="1" key="2">
    <citation type="submission" date="2015-06" db="UniProtKB">
        <authorList>
            <consortium name="EnsemblPlants"/>
        </authorList>
    </citation>
    <scope>IDENTIFICATION</scope>
    <source>
        <strain evidence="1">DM1-3 516 R44</strain>
    </source>
</reference>
<accession>M1D1U6</accession>
<gene>
    <name evidence="1" type="primary">LOC102579470</name>
</gene>
<dbReference type="ExpressionAtlas" id="M1D1U6">
    <property type="expression patterns" value="baseline and differential"/>
</dbReference>
<evidence type="ECO:0000313" key="2">
    <source>
        <dbReference type="Proteomes" id="UP000011115"/>
    </source>
</evidence>
<organism evidence="1 2">
    <name type="scientific">Solanum tuberosum</name>
    <name type="common">Potato</name>
    <dbReference type="NCBI Taxonomy" id="4113"/>
    <lineage>
        <taxon>Eukaryota</taxon>
        <taxon>Viridiplantae</taxon>
        <taxon>Streptophyta</taxon>
        <taxon>Embryophyta</taxon>
        <taxon>Tracheophyta</taxon>
        <taxon>Spermatophyta</taxon>
        <taxon>Magnoliopsida</taxon>
        <taxon>eudicotyledons</taxon>
        <taxon>Gunneridae</taxon>
        <taxon>Pentapetalae</taxon>
        <taxon>asterids</taxon>
        <taxon>lamiids</taxon>
        <taxon>Solanales</taxon>
        <taxon>Solanaceae</taxon>
        <taxon>Solanoideae</taxon>
        <taxon>Solaneae</taxon>
        <taxon>Solanum</taxon>
    </lineage>
</organism>